<gene>
    <name evidence="1" type="ORF">XENOCAPTIV_009616</name>
</gene>
<evidence type="ECO:0000313" key="1">
    <source>
        <dbReference type="EMBL" id="MEQ2208635.1"/>
    </source>
</evidence>
<proteinExistence type="predicted"/>
<dbReference type="EMBL" id="JAHRIN010050628">
    <property type="protein sequence ID" value="MEQ2208635.1"/>
    <property type="molecule type" value="Genomic_DNA"/>
</dbReference>
<dbReference type="Proteomes" id="UP001434883">
    <property type="component" value="Unassembled WGS sequence"/>
</dbReference>
<protein>
    <submittedName>
        <fullName evidence="1">Uncharacterized protein</fullName>
    </submittedName>
</protein>
<organism evidence="1 2">
    <name type="scientific">Xenoophorus captivus</name>
    <dbReference type="NCBI Taxonomy" id="1517983"/>
    <lineage>
        <taxon>Eukaryota</taxon>
        <taxon>Metazoa</taxon>
        <taxon>Chordata</taxon>
        <taxon>Craniata</taxon>
        <taxon>Vertebrata</taxon>
        <taxon>Euteleostomi</taxon>
        <taxon>Actinopterygii</taxon>
        <taxon>Neopterygii</taxon>
        <taxon>Teleostei</taxon>
        <taxon>Neoteleostei</taxon>
        <taxon>Acanthomorphata</taxon>
        <taxon>Ovalentaria</taxon>
        <taxon>Atherinomorphae</taxon>
        <taxon>Cyprinodontiformes</taxon>
        <taxon>Goodeidae</taxon>
        <taxon>Xenoophorus</taxon>
    </lineage>
</organism>
<accession>A0ABV0RKG0</accession>
<name>A0ABV0RKG0_9TELE</name>
<sequence>MIFSPTFRVYKSFSLAVMRHIFVLFLVSHGSHLGTFPWMQCLPNLIPILESVKLALSKENMACSALDVVLGSFMTSWMSHRCTAAVILVEAFKYIAPVPFTAAGRANSFFRDLNV</sequence>
<evidence type="ECO:0000313" key="2">
    <source>
        <dbReference type="Proteomes" id="UP001434883"/>
    </source>
</evidence>
<comment type="caution">
    <text evidence="1">The sequence shown here is derived from an EMBL/GenBank/DDBJ whole genome shotgun (WGS) entry which is preliminary data.</text>
</comment>
<reference evidence="1 2" key="1">
    <citation type="submission" date="2021-06" db="EMBL/GenBank/DDBJ databases">
        <authorList>
            <person name="Palmer J.M."/>
        </authorList>
    </citation>
    <scope>NUCLEOTIDE SEQUENCE [LARGE SCALE GENOMIC DNA]</scope>
    <source>
        <strain evidence="1 2">XC_2019</strain>
        <tissue evidence="1">Muscle</tissue>
    </source>
</reference>
<keyword evidence="2" id="KW-1185">Reference proteome</keyword>